<dbReference type="InterPro" id="IPR029058">
    <property type="entry name" value="AB_hydrolase_fold"/>
</dbReference>
<evidence type="ECO:0000313" key="2">
    <source>
        <dbReference type="Proteomes" id="UP000199468"/>
    </source>
</evidence>
<dbReference type="Gene3D" id="3.40.50.1820">
    <property type="entry name" value="alpha/beta hydrolase"/>
    <property type="match status" value="1"/>
</dbReference>
<gene>
    <name evidence="1" type="ORF">SAMN05421844_101611</name>
</gene>
<dbReference type="InterPro" id="IPR014586">
    <property type="entry name" value="UCP033909"/>
</dbReference>
<sequence length="388" mass="42060">MMCVAMRLRVFLLALFLPLALVACGTPRVLELSQAPKGDVAGTVQIYVATTREASAQPVYFSGERGPKLSFARLDITVPLTHKSGNLELPDSGPGDPAKHFTATNLQKLDLAPIVSDVRKELARRPASQRDVLVFVHGYNTNFADAAYRFAQIVYDSGFKGVPVLFTWPSRGQLLAYPYDRESAFYSRDFLELNLRAIARDLGPSRMDILAHSMGTLLTLETLRQAAIRGDGTFGGKLRDVMLAAPDVDLDVFKTQMREIRRPVTVFVSADDRALDFSRRFAGDKKRLGAVSSKDTETIAELEKLGVRLIDLSEVSSGDSLNHAKFASSPKVVQMIGQRLQQDKGIGFAGPQFGDRLGDVAGGVMGTVGSTVGLVVTAPITIISGATQ</sequence>
<dbReference type="InterPro" id="IPR010297">
    <property type="entry name" value="DUF900_hydrolase"/>
</dbReference>
<dbReference type="PIRSF" id="PIRSF033909">
    <property type="entry name" value="UCP033909"/>
    <property type="match status" value="1"/>
</dbReference>
<organism evidence="1 2">
    <name type="scientific">Bosea robiniae</name>
    <dbReference type="NCBI Taxonomy" id="1036780"/>
    <lineage>
        <taxon>Bacteria</taxon>
        <taxon>Pseudomonadati</taxon>
        <taxon>Pseudomonadota</taxon>
        <taxon>Alphaproteobacteria</taxon>
        <taxon>Hyphomicrobiales</taxon>
        <taxon>Boseaceae</taxon>
        <taxon>Bosea</taxon>
    </lineage>
</organism>
<dbReference type="SUPFAM" id="SSF53474">
    <property type="entry name" value="alpha/beta-Hydrolases"/>
    <property type="match status" value="1"/>
</dbReference>
<dbReference type="PANTHER" id="PTHR36513">
    <property type="entry name" value="ABC TRANSMEMBRANE TYPE-1 DOMAIN-CONTAINING PROTEIN"/>
    <property type="match status" value="1"/>
</dbReference>
<keyword evidence="2" id="KW-1185">Reference proteome</keyword>
<dbReference type="Proteomes" id="UP000199468">
    <property type="component" value="Unassembled WGS sequence"/>
</dbReference>
<dbReference type="Pfam" id="PF05990">
    <property type="entry name" value="DUF900"/>
    <property type="match status" value="1"/>
</dbReference>
<evidence type="ECO:0000313" key="1">
    <source>
        <dbReference type="EMBL" id="SDF43359.1"/>
    </source>
</evidence>
<name>A0ABY0NGD4_9HYPH</name>
<comment type="caution">
    <text evidence="1">The sequence shown here is derived from an EMBL/GenBank/DDBJ whole genome shotgun (WGS) entry which is preliminary data.</text>
</comment>
<reference evidence="1 2" key="1">
    <citation type="submission" date="2016-10" db="EMBL/GenBank/DDBJ databases">
        <authorList>
            <person name="Varghese N."/>
            <person name="Submissions S."/>
        </authorList>
    </citation>
    <scope>NUCLEOTIDE SEQUENCE [LARGE SCALE GENOMIC DNA]</scope>
    <source>
        <strain evidence="1 2">DSM 26672</strain>
    </source>
</reference>
<dbReference type="PANTHER" id="PTHR36513:SF1">
    <property type="entry name" value="TRANSMEMBRANE PROTEIN"/>
    <property type="match status" value="1"/>
</dbReference>
<accession>A0ABY0NGD4</accession>
<dbReference type="EMBL" id="FNBZ01000001">
    <property type="protein sequence ID" value="SDF43359.1"/>
    <property type="molecule type" value="Genomic_DNA"/>
</dbReference>
<dbReference type="PROSITE" id="PS51257">
    <property type="entry name" value="PROKAR_LIPOPROTEIN"/>
    <property type="match status" value="1"/>
</dbReference>
<protein>
    <submittedName>
        <fullName evidence="1">Esterase/lipase superfamily enzyme</fullName>
    </submittedName>
</protein>
<proteinExistence type="predicted"/>